<sequence length="349" mass="40328">MVDTSNHKNLKLVPILIRYFNHQEGVKIKVLEFMNLKGETSNILSDYIPNVLKKYNLLNNVVVFSGDNCSTNFGGVSRKGTNNVFAILNEKLKRNISGIGRSAHILHNAMHSTNNVFAILNEKLKRNISGIGRSAHILHNAMHSSADILPTDIELIINKIFQYFHIYTVRIEKLKDFCNFVSIEYKNILGSVKTRWLSLQPAVSRIIDLYPALKLYFMSQEKCPTVLRTFFNDPISMAWLYFVQSQLKMVCDTIKRIEGDHISAGEVYEEIEVLCGKIKNRKNQHFFTSELAQLISDLDKNKLYSEKKFIEITDEFYDTFLSYVDIWGYHFEPLKSFSLDLSTRFSNLE</sequence>
<dbReference type="EMBL" id="CABPRJ010000988">
    <property type="protein sequence ID" value="VVC34263.1"/>
    <property type="molecule type" value="Genomic_DNA"/>
</dbReference>
<dbReference type="OrthoDB" id="6623381at2759"/>
<dbReference type="PANTHER" id="PTHR37162">
    <property type="entry name" value="HAT FAMILY DIMERISATION DOMAINCONTAINING PROTEIN-RELATED"/>
    <property type="match status" value="1"/>
</dbReference>
<dbReference type="Proteomes" id="UP000325440">
    <property type="component" value="Unassembled WGS sequence"/>
</dbReference>
<evidence type="ECO:0000313" key="2">
    <source>
        <dbReference type="Proteomes" id="UP000325440"/>
    </source>
</evidence>
<dbReference type="PANTHER" id="PTHR37162:SF10">
    <property type="entry name" value="DUF4371 DOMAIN-CONTAINING PROTEIN"/>
    <property type="match status" value="1"/>
</dbReference>
<keyword evidence="2" id="KW-1185">Reference proteome</keyword>
<protein>
    <submittedName>
        <fullName evidence="1">Ribonuclease H-like domain</fullName>
    </submittedName>
</protein>
<proteinExistence type="predicted"/>
<name>A0A5E4MRF0_9HEMI</name>
<gene>
    <name evidence="1" type="ORF">CINCED_3A008889</name>
</gene>
<reference evidence="1 2" key="1">
    <citation type="submission" date="2019-08" db="EMBL/GenBank/DDBJ databases">
        <authorList>
            <person name="Alioto T."/>
            <person name="Alioto T."/>
            <person name="Gomez Garrido J."/>
        </authorList>
    </citation>
    <scope>NUCLEOTIDE SEQUENCE [LARGE SCALE GENOMIC DNA]</scope>
</reference>
<accession>A0A5E4MRF0</accession>
<dbReference type="AlphaFoldDB" id="A0A5E4MRF0"/>
<organism evidence="1 2">
    <name type="scientific">Cinara cedri</name>
    <dbReference type="NCBI Taxonomy" id="506608"/>
    <lineage>
        <taxon>Eukaryota</taxon>
        <taxon>Metazoa</taxon>
        <taxon>Ecdysozoa</taxon>
        <taxon>Arthropoda</taxon>
        <taxon>Hexapoda</taxon>
        <taxon>Insecta</taxon>
        <taxon>Pterygota</taxon>
        <taxon>Neoptera</taxon>
        <taxon>Paraneoptera</taxon>
        <taxon>Hemiptera</taxon>
        <taxon>Sternorrhyncha</taxon>
        <taxon>Aphidomorpha</taxon>
        <taxon>Aphidoidea</taxon>
        <taxon>Aphididae</taxon>
        <taxon>Lachninae</taxon>
        <taxon>Cinara</taxon>
    </lineage>
</organism>
<evidence type="ECO:0000313" key="1">
    <source>
        <dbReference type="EMBL" id="VVC34263.1"/>
    </source>
</evidence>
<dbReference type="SUPFAM" id="SSF53098">
    <property type="entry name" value="Ribonuclease H-like"/>
    <property type="match status" value="1"/>
</dbReference>
<dbReference type="InterPro" id="IPR012337">
    <property type="entry name" value="RNaseH-like_sf"/>
</dbReference>